<dbReference type="Proteomes" id="UP001155587">
    <property type="component" value="Unassembled WGS sequence"/>
</dbReference>
<evidence type="ECO:0000256" key="1">
    <source>
        <dbReference type="SAM" id="SignalP"/>
    </source>
</evidence>
<dbReference type="InterPro" id="IPR010621">
    <property type="entry name" value="DUF1214"/>
</dbReference>
<protein>
    <submittedName>
        <fullName evidence="4">DUF1214 domain-containing protein</fullName>
    </submittedName>
</protein>
<evidence type="ECO:0000259" key="3">
    <source>
        <dbReference type="Pfam" id="PF06863"/>
    </source>
</evidence>
<sequence length="354" mass="39278">MKKLLITVLTLGFTGSAFAAVGGTDSFTGENGLKYFEDKSASSEVVTVRNYAQAESERNFLIQQERVGINNWLHYREPTPVDKQNVVRMQKDTLYSTILVDTTKGAEITLPAVEEGRYLSLQQVDGNHFTRHLAYGGTEPNVVEIKGSTPYVWIVVRLGTDATEADMEKMREVQNNLVLKAGSAVPFVPVNYETKSFEATHHELLVSASKGINSFNMFGASDEVDAYKHPIGAAMGWAGANTVDNVYQAAKQNTNMQCQVLTFDDPKNGAFWSLTVYNKDIYMFSENASLNSYTAEPNADGTFTIHFGCEGKKNNIDINNDTGAWNLMMRHYQPSEIVKSGDFNVLDDLKVLDD</sequence>
<dbReference type="PANTHER" id="PTHR36509:SF3">
    <property type="entry name" value="SIGNAL PEPTIDE PROTEIN"/>
    <property type="match status" value="1"/>
</dbReference>
<accession>A0A9X3CSR5</accession>
<dbReference type="Pfam" id="PF06742">
    <property type="entry name" value="DUF1214"/>
    <property type="match status" value="1"/>
</dbReference>
<keyword evidence="5" id="KW-1185">Reference proteome</keyword>
<gene>
    <name evidence="4" type="ORF">MD535_23625</name>
</gene>
<dbReference type="EMBL" id="JAKRRY010000055">
    <property type="protein sequence ID" value="MCW8348987.1"/>
    <property type="molecule type" value="Genomic_DNA"/>
</dbReference>
<proteinExistence type="predicted"/>
<comment type="caution">
    <text evidence="4">The sequence shown here is derived from an EMBL/GenBank/DDBJ whole genome shotgun (WGS) entry which is preliminary data.</text>
</comment>
<evidence type="ECO:0000313" key="5">
    <source>
        <dbReference type="Proteomes" id="UP001155587"/>
    </source>
</evidence>
<dbReference type="InterPro" id="IPR010679">
    <property type="entry name" value="DUF1254"/>
</dbReference>
<dbReference type="Gene3D" id="2.60.120.1600">
    <property type="match status" value="1"/>
</dbReference>
<dbReference type="SUPFAM" id="SSF160935">
    <property type="entry name" value="VPA0735-like"/>
    <property type="match status" value="1"/>
</dbReference>
<name>A0A9X3CSR5_9VIBR</name>
<dbReference type="Pfam" id="PF06863">
    <property type="entry name" value="DUF1254"/>
    <property type="match status" value="1"/>
</dbReference>
<dbReference type="RefSeq" id="WP_265677638.1">
    <property type="nucleotide sequence ID" value="NZ_JAKRRY010000055.1"/>
</dbReference>
<dbReference type="PANTHER" id="PTHR36509">
    <property type="entry name" value="BLL3101 PROTEIN"/>
    <property type="match status" value="1"/>
</dbReference>
<organism evidence="4 5">
    <name type="scientific">Vibrio qingdaonensis</name>
    <dbReference type="NCBI Taxonomy" id="2829491"/>
    <lineage>
        <taxon>Bacteria</taxon>
        <taxon>Pseudomonadati</taxon>
        <taxon>Pseudomonadota</taxon>
        <taxon>Gammaproteobacteria</taxon>
        <taxon>Vibrionales</taxon>
        <taxon>Vibrionaceae</taxon>
        <taxon>Vibrio</taxon>
    </lineage>
</organism>
<dbReference type="AlphaFoldDB" id="A0A9X3CSR5"/>
<feature type="signal peptide" evidence="1">
    <location>
        <begin position="1"/>
        <end position="19"/>
    </location>
</feature>
<evidence type="ECO:0000313" key="4">
    <source>
        <dbReference type="EMBL" id="MCW8348987.1"/>
    </source>
</evidence>
<feature type="domain" description="DUF1254" evidence="3">
    <location>
        <begin position="69"/>
        <end position="127"/>
    </location>
</feature>
<keyword evidence="1" id="KW-0732">Signal</keyword>
<feature type="domain" description="DUF1214" evidence="2">
    <location>
        <begin position="260"/>
        <end position="335"/>
    </location>
</feature>
<evidence type="ECO:0000259" key="2">
    <source>
        <dbReference type="Pfam" id="PF06742"/>
    </source>
</evidence>
<reference evidence="4" key="1">
    <citation type="submission" date="2022-02" db="EMBL/GenBank/DDBJ databases">
        <title>Vibrio sp. nov, a new bacterium isolated from seawater.</title>
        <authorList>
            <person name="Yuan Y."/>
        </authorList>
    </citation>
    <scope>NUCLEOTIDE SEQUENCE</scope>
    <source>
        <strain evidence="4">ZSDZ65</strain>
    </source>
</reference>
<feature type="chain" id="PRO_5040786019" evidence="1">
    <location>
        <begin position="20"/>
        <end position="354"/>
    </location>
</feature>